<evidence type="ECO:0000313" key="2">
    <source>
        <dbReference type="Proteomes" id="UP001501391"/>
    </source>
</evidence>
<accession>A0ABN3BDG2</accession>
<dbReference type="RefSeq" id="WP_346162275.1">
    <property type="nucleotide sequence ID" value="NZ_BAAAOQ010000004.1"/>
</dbReference>
<evidence type="ECO:0000313" key="1">
    <source>
        <dbReference type="EMBL" id="GAA2193159.1"/>
    </source>
</evidence>
<name>A0ABN3BDG2_9ACTN</name>
<organism evidence="1 2">
    <name type="scientific">Streptomyces bangladeshensis</name>
    <dbReference type="NCBI Taxonomy" id="295352"/>
    <lineage>
        <taxon>Bacteria</taxon>
        <taxon>Bacillati</taxon>
        <taxon>Actinomycetota</taxon>
        <taxon>Actinomycetes</taxon>
        <taxon>Kitasatosporales</taxon>
        <taxon>Streptomycetaceae</taxon>
        <taxon>Streptomyces</taxon>
    </lineage>
</organism>
<comment type="caution">
    <text evidence="1">The sequence shown here is derived from an EMBL/GenBank/DDBJ whole genome shotgun (WGS) entry which is preliminary data.</text>
</comment>
<reference evidence="1 2" key="1">
    <citation type="journal article" date="2019" name="Int. J. Syst. Evol. Microbiol.">
        <title>The Global Catalogue of Microorganisms (GCM) 10K type strain sequencing project: providing services to taxonomists for standard genome sequencing and annotation.</title>
        <authorList>
            <consortium name="The Broad Institute Genomics Platform"/>
            <consortium name="The Broad Institute Genome Sequencing Center for Infectious Disease"/>
            <person name="Wu L."/>
            <person name="Ma J."/>
        </authorList>
    </citation>
    <scope>NUCLEOTIDE SEQUENCE [LARGE SCALE GENOMIC DNA]</scope>
    <source>
        <strain evidence="1 2">JCM 14924</strain>
    </source>
</reference>
<sequence>MAHRTVEQFADAATLEEPFTSQWQHQPSVLDEYKSYLDDRCSEGCTNARKVWKETVPLGCRGSY</sequence>
<dbReference type="EMBL" id="BAAAOQ010000004">
    <property type="protein sequence ID" value="GAA2193159.1"/>
    <property type="molecule type" value="Genomic_DNA"/>
</dbReference>
<proteinExistence type="predicted"/>
<gene>
    <name evidence="1" type="ORF">GCM10009787_13780</name>
</gene>
<protein>
    <submittedName>
        <fullName evidence="1">Uncharacterized protein</fullName>
    </submittedName>
</protein>
<keyword evidence="2" id="KW-1185">Reference proteome</keyword>
<dbReference type="Proteomes" id="UP001501391">
    <property type="component" value="Unassembled WGS sequence"/>
</dbReference>